<keyword evidence="1 2" id="KW-0175">Coiled coil</keyword>
<feature type="compositionally biased region" description="Polar residues" evidence="3">
    <location>
        <begin position="919"/>
        <end position="933"/>
    </location>
</feature>
<sequence>MEVDAPPRRLPRRAHTRPEACPPFPTTQEDLRKPPAPSNEPGAFEALESDFQEVLQELAGDESLERFRLEYDKLHRALKTSHVSEKRLIKRCRDLNGEIVSNAAKVQTALKLSQEDQNTIASLKREIEKARLLHSCENASARRSAWKMADTAHEKEEKAKSTIGALKTEIQNLSHLVEQGAGLSLGHENAMKELAAATKALAKARDAEATQLHFLKKESRAQIEKMATIDADSAAAAVNLATLLAETEEKRAEVERELARKRKIEAEVAAARGAIEEKAAEGREVLADLQAQKELASKREITLREERGLCEKGAKEAGVLEGKVLKASKEADEIEVANRQLLAEEAEREGQLKLRKDELISGQRELDKQAALCEAYAKKIKSTRGTLSRAEKELDEAKARSSATESELETARSEHERERKAVGSLLRERDVLHRQMVKAGVLNQRQLDQVRMHEKERQTLELEIAGYKADAQERRKAIFALERECDELGVEAAEAAAKHAQALDAIKEREAAAASLQLRVSDVETRRQQQQTLYDAVRADRNLYSKHLIDVQAEVEEMRRRFKIMHHQIEQLKEEVHAKDRGLVREHFDHLKAEKENELVQEQLAAQKESSAAGNEAVAQAEGEIVRLSDSINDAEGERRRQKKESDAVRREQEILGTQLLRRTDEITLVYEKIRICDSMLEKGEQHYRAQSAEVDELRGQIEAAQGRLAGLGSSMTTVTRMRGEIYQLQRELLQERTKLRALTEELEYPMNVHRWRKLESSDPETYELVQKIHILQKRLVDKAEEVAEKDLQIHQKDKLYNELKALLARQPGPEVAGQLRVYQQSLGERERQMSQMKSELSHFHTQAAEYKHEMGRLGKELRDVKMKYFEQKKKDLAERERIRAERAPAAETLALEARSTLTRFTGGGFNLSAPWSAPSHSGIQSSQAGALS</sequence>
<feature type="region of interest" description="Disordered" evidence="3">
    <location>
        <begin position="1"/>
        <end position="43"/>
    </location>
</feature>
<dbReference type="PANTHER" id="PTHR32083">
    <property type="entry name" value="CILIA AND FLAGELLA-ASSOCIATED PROTEIN 58-RELATED"/>
    <property type="match status" value="1"/>
</dbReference>
<feature type="compositionally biased region" description="Basic and acidic residues" evidence="3">
    <location>
        <begin position="636"/>
        <end position="648"/>
    </location>
</feature>
<feature type="compositionally biased region" description="Basic and acidic residues" evidence="3">
    <location>
        <begin position="409"/>
        <end position="422"/>
    </location>
</feature>
<dbReference type="KEGG" id="ehx:EMIHUDRAFT_66449"/>
<dbReference type="AlphaFoldDB" id="A0A0D3IVR4"/>
<evidence type="ECO:0000313" key="5">
    <source>
        <dbReference type="EnsemblProtists" id="EOD15349"/>
    </source>
</evidence>
<evidence type="ECO:0000313" key="6">
    <source>
        <dbReference type="Proteomes" id="UP000013827"/>
    </source>
</evidence>
<dbReference type="HOGENOM" id="CLU_006364_0_0_1"/>
<dbReference type="GO" id="GO:0005856">
    <property type="term" value="C:cytoskeleton"/>
    <property type="evidence" value="ECO:0007669"/>
    <property type="project" value="TreeGrafter"/>
</dbReference>
<reference evidence="5" key="2">
    <citation type="submission" date="2024-10" db="UniProtKB">
        <authorList>
            <consortium name="EnsemblProtists"/>
        </authorList>
    </citation>
    <scope>IDENTIFICATION</scope>
</reference>
<name>A0A0D3IVR4_EMIH1</name>
<evidence type="ECO:0000256" key="3">
    <source>
        <dbReference type="SAM" id="MobiDB-lite"/>
    </source>
</evidence>
<dbReference type="RefSeq" id="XP_005767778.1">
    <property type="nucleotide sequence ID" value="XM_005767721.1"/>
</dbReference>
<dbReference type="PANTHER" id="PTHR32083:SF0">
    <property type="entry name" value="CILIA AND FLAGELLA-ASSOCIATED PROTEIN 58"/>
    <property type="match status" value="1"/>
</dbReference>
<feature type="coiled-coil region" evidence="2">
    <location>
        <begin position="237"/>
        <end position="347"/>
    </location>
</feature>
<evidence type="ECO:0000259" key="4">
    <source>
        <dbReference type="Pfam" id="PF21771"/>
    </source>
</evidence>
<dbReference type="Pfam" id="PF21771">
    <property type="entry name" value="CFAP58_CC"/>
    <property type="match status" value="1"/>
</dbReference>
<feature type="region of interest" description="Disordered" evidence="3">
    <location>
        <begin position="913"/>
        <end position="933"/>
    </location>
</feature>
<feature type="domain" description="Cilia- and flagella-associated protein 58 central coiled coil" evidence="4">
    <location>
        <begin position="411"/>
        <end position="702"/>
    </location>
</feature>
<dbReference type="STRING" id="2903.R1E322"/>
<organism evidence="5 6">
    <name type="scientific">Emiliania huxleyi (strain CCMP1516)</name>
    <dbReference type="NCBI Taxonomy" id="280463"/>
    <lineage>
        <taxon>Eukaryota</taxon>
        <taxon>Haptista</taxon>
        <taxon>Haptophyta</taxon>
        <taxon>Prymnesiophyceae</taxon>
        <taxon>Isochrysidales</taxon>
        <taxon>Noelaerhabdaceae</taxon>
        <taxon>Emiliania</taxon>
    </lineage>
</organism>
<evidence type="ECO:0000256" key="2">
    <source>
        <dbReference type="SAM" id="Coils"/>
    </source>
</evidence>
<dbReference type="PaxDb" id="2903-EOD15349"/>
<protein>
    <recommendedName>
        <fullName evidence="4">Cilia- and flagella-associated protein 58 central coiled coil domain-containing protein</fullName>
    </recommendedName>
</protein>
<dbReference type="OMA" id="CKSHITE"/>
<feature type="region of interest" description="Disordered" evidence="3">
    <location>
        <begin position="629"/>
        <end position="648"/>
    </location>
</feature>
<dbReference type="EnsemblProtists" id="EOD15349">
    <property type="protein sequence ID" value="EOD15349"/>
    <property type="gene ID" value="EMIHUDRAFT_66449"/>
</dbReference>
<feature type="coiled-coil region" evidence="2">
    <location>
        <begin position="443"/>
        <end position="470"/>
    </location>
</feature>
<accession>A0A0D3IVR4</accession>
<feature type="region of interest" description="Disordered" evidence="3">
    <location>
        <begin position="387"/>
        <end position="422"/>
    </location>
</feature>
<feature type="compositionally biased region" description="Basic and acidic residues" evidence="3">
    <location>
        <begin position="389"/>
        <end position="399"/>
    </location>
</feature>
<dbReference type="InterPro" id="IPR049270">
    <property type="entry name" value="CFAP58_CC"/>
</dbReference>
<feature type="coiled-coil region" evidence="2">
    <location>
        <begin position="681"/>
        <end position="746"/>
    </location>
</feature>
<reference evidence="6" key="1">
    <citation type="journal article" date="2013" name="Nature">
        <title>Pan genome of the phytoplankton Emiliania underpins its global distribution.</title>
        <authorList>
            <person name="Read B.A."/>
            <person name="Kegel J."/>
            <person name="Klute M.J."/>
            <person name="Kuo A."/>
            <person name="Lefebvre S.C."/>
            <person name="Maumus F."/>
            <person name="Mayer C."/>
            <person name="Miller J."/>
            <person name="Monier A."/>
            <person name="Salamov A."/>
            <person name="Young J."/>
            <person name="Aguilar M."/>
            <person name="Claverie J.M."/>
            <person name="Frickenhaus S."/>
            <person name="Gonzalez K."/>
            <person name="Herman E.K."/>
            <person name="Lin Y.C."/>
            <person name="Napier J."/>
            <person name="Ogata H."/>
            <person name="Sarno A.F."/>
            <person name="Shmutz J."/>
            <person name="Schroeder D."/>
            <person name="de Vargas C."/>
            <person name="Verret F."/>
            <person name="von Dassow P."/>
            <person name="Valentin K."/>
            <person name="Van de Peer Y."/>
            <person name="Wheeler G."/>
            <person name="Dacks J.B."/>
            <person name="Delwiche C.F."/>
            <person name="Dyhrman S.T."/>
            <person name="Glockner G."/>
            <person name="John U."/>
            <person name="Richards T."/>
            <person name="Worden A.Z."/>
            <person name="Zhang X."/>
            <person name="Grigoriev I.V."/>
            <person name="Allen A.E."/>
            <person name="Bidle K."/>
            <person name="Borodovsky M."/>
            <person name="Bowler C."/>
            <person name="Brownlee C."/>
            <person name="Cock J.M."/>
            <person name="Elias M."/>
            <person name="Gladyshev V.N."/>
            <person name="Groth M."/>
            <person name="Guda C."/>
            <person name="Hadaegh A."/>
            <person name="Iglesias-Rodriguez M.D."/>
            <person name="Jenkins J."/>
            <person name="Jones B.M."/>
            <person name="Lawson T."/>
            <person name="Leese F."/>
            <person name="Lindquist E."/>
            <person name="Lobanov A."/>
            <person name="Lomsadze A."/>
            <person name="Malik S.B."/>
            <person name="Marsh M.E."/>
            <person name="Mackinder L."/>
            <person name="Mock T."/>
            <person name="Mueller-Roeber B."/>
            <person name="Pagarete A."/>
            <person name="Parker M."/>
            <person name="Probert I."/>
            <person name="Quesneville H."/>
            <person name="Raines C."/>
            <person name="Rensing S.A."/>
            <person name="Riano-Pachon D.M."/>
            <person name="Richier S."/>
            <person name="Rokitta S."/>
            <person name="Shiraiwa Y."/>
            <person name="Soanes D.M."/>
            <person name="van der Giezen M."/>
            <person name="Wahlund T.M."/>
            <person name="Williams B."/>
            <person name="Wilson W."/>
            <person name="Wolfe G."/>
            <person name="Wurch L.L."/>
        </authorList>
    </citation>
    <scope>NUCLEOTIDE SEQUENCE</scope>
</reference>
<dbReference type="eggNOG" id="ENOG502QPV7">
    <property type="taxonomic scope" value="Eukaryota"/>
</dbReference>
<dbReference type="GeneID" id="17261495"/>
<keyword evidence="6" id="KW-1185">Reference proteome</keyword>
<proteinExistence type="predicted"/>
<dbReference type="Proteomes" id="UP000013827">
    <property type="component" value="Unassembled WGS sequence"/>
</dbReference>
<evidence type="ECO:0000256" key="1">
    <source>
        <dbReference type="ARBA" id="ARBA00023054"/>
    </source>
</evidence>